<dbReference type="InterPro" id="IPR016169">
    <property type="entry name" value="FAD-bd_PCMH_sub2"/>
</dbReference>
<keyword evidence="3" id="KW-0274">FAD</keyword>
<sequence length="499" mass="54211">MKFAIAPVILVLSVFTIESLAESLPECLCCSILAREPRLQGKVLAPGTGAYDARLGSYYSANAALAPRCMVMPTDTPDVARIAELISKYRCPFGMRSGAHSAWKGSNGCGTGVTVDFGHMNTTIYDERTRIASIQPGAVWENVFTALRPYNVTAVGGRASVVGVGGFITGGGYSFHTNAHGFACDSVANFEIVLANGVVVNANARENPDLWKAQKGGSGNLGFVTRVDLRVVNSTDMWGGLVEYDSSQRDALFEAYINFADDAETDPASQNIVASYFDKTGHGHRAILTNVDGREAPPAFNEYMLLKNKSSTLRKGPVAEIVPEFTGVTPLGLCANWIVGQFRSDIRVMNFIDDKLQEYGSKMQTAVPGCEFEMLLQFQPFTQNMVNHSIANGGNILGLERVLADGPTSNWLLALTVDKEANQDTLLPMALELRDEVNAYARELGMFKEWSYLNYAYADQNPIATYGEENIALLRAVAAKVDSNGVFQRLRTTGFKLPA</sequence>
<dbReference type="GO" id="GO:0004497">
    <property type="term" value="F:monooxygenase activity"/>
    <property type="evidence" value="ECO:0007669"/>
    <property type="project" value="UniProtKB-KW"/>
</dbReference>
<keyword evidence="2" id="KW-0285">Flavoprotein</keyword>
<dbReference type="InterPro" id="IPR050416">
    <property type="entry name" value="FAD-linked_Oxidoreductase"/>
</dbReference>
<organism evidence="5 6">
    <name type="scientific">Colletotrichum orbiculare (strain 104-T / ATCC 96160 / CBS 514.97 / LARS 414 / MAFF 240422)</name>
    <name type="common">Cucumber anthracnose fungus</name>
    <name type="synonym">Colletotrichum lagenarium</name>
    <dbReference type="NCBI Taxonomy" id="1213857"/>
    <lineage>
        <taxon>Eukaryota</taxon>
        <taxon>Fungi</taxon>
        <taxon>Dikarya</taxon>
        <taxon>Ascomycota</taxon>
        <taxon>Pezizomycotina</taxon>
        <taxon>Sordariomycetes</taxon>
        <taxon>Hypocreomycetidae</taxon>
        <taxon>Glomerellales</taxon>
        <taxon>Glomerellaceae</taxon>
        <taxon>Colletotrichum</taxon>
        <taxon>Colletotrichum orbiculare species complex</taxon>
    </lineage>
</organism>
<protein>
    <submittedName>
        <fullName evidence="5">FAD-dependent monooxygenase yanF</fullName>
    </submittedName>
</protein>
<dbReference type="InterPro" id="IPR016166">
    <property type="entry name" value="FAD-bd_PCMH"/>
</dbReference>
<dbReference type="InterPro" id="IPR036318">
    <property type="entry name" value="FAD-bd_PCMH-like_sf"/>
</dbReference>
<dbReference type="SUPFAM" id="SSF56176">
    <property type="entry name" value="FAD-binding/transporter-associated domain-like"/>
    <property type="match status" value="1"/>
</dbReference>
<dbReference type="PROSITE" id="PS51387">
    <property type="entry name" value="FAD_PCMH"/>
    <property type="match status" value="1"/>
</dbReference>
<evidence type="ECO:0000256" key="1">
    <source>
        <dbReference type="ARBA" id="ARBA00005466"/>
    </source>
</evidence>
<reference evidence="6" key="1">
    <citation type="journal article" date="2013" name="New Phytol.">
        <title>Comparative genomic and transcriptomic analyses reveal the hemibiotrophic stage shift of Colletotrichum fungi.</title>
        <authorList>
            <person name="Gan P."/>
            <person name="Ikeda K."/>
            <person name="Irieda H."/>
            <person name="Narusaka M."/>
            <person name="O'Connell R.J."/>
            <person name="Narusaka Y."/>
            <person name="Takano Y."/>
            <person name="Kubo Y."/>
            <person name="Shirasu K."/>
        </authorList>
    </citation>
    <scope>NUCLEOTIDE SEQUENCE [LARGE SCALE GENOMIC DNA]</scope>
    <source>
        <strain evidence="6">104-T / ATCC 96160 / CBS 514.97 / LARS 414 / MAFF 240422</strain>
    </source>
</reference>
<name>N4VG80_COLOR</name>
<gene>
    <name evidence="5" type="primary">yanF-3</name>
    <name evidence="5" type="ORF">Cob_v008043</name>
</gene>
<evidence type="ECO:0000256" key="3">
    <source>
        <dbReference type="ARBA" id="ARBA00022827"/>
    </source>
</evidence>
<evidence type="ECO:0000256" key="2">
    <source>
        <dbReference type="ARBA" id="ARBA00022630"/>
    </source>
</evidence>
<evidence type="ECO:0000313" key="6">
    <source>
        <dbReference type="Proteomes" id="UP000014480"/>
    </source>
</evidence>
<comment type="similarity">
    <text evidence="1">Belongs to the oxygen-dependent FAD-linked oxidoreductase family.</text>
</comment>
<reference evidence="6" key="2">
    <citation type="journal article" date="2019" name="Mol. Plant Microbe Interact.">
        <title>Genome sequence resources for four phytopathogenic fungi from the Colletotrichum orbiculare species complex.</title>
        <authorList>
            <person name="Gan P."/>
            <person name="Tsushima A."/>
            <person name="Narusaka M."/>
            <person name="Narusaka Y."/>
            <person name="Takano Y."/>
            <person name="Kubo Y."/>
            <person name="Shirasu K."/>
        </authorList>
    </citation>
    <scope>GENOME REANNOTATION</scope>
    <source>
        <strain evidence="6">104-T / ATCC 96160 / CBS 514.97 / LARS 414 / MAFF 240422</strain>
    </source>
</reference>
<dbReference type="PANTHER" id="PTHR42973:SF53">
    <property type="entry name" value="FAD-BINDING PCMH-TYPE DOMAIN-CONTAINING PROTEIN-RELATED"/>
    <property type="match status" value="1"/>
</dbReference>
<dbReference type="HOGENOM" id="CLU_018354_1_1_1"/>
<evidence type="ECO:0000256" key="4">
    <source>
        <dbReference type="ARBA" id="ARBA00023002"/>
    </source>
</evidence>
<evidence type="ECO:0000313" key="5">
    <source>
        <dbReference type="EMBL" id="TDZ18991.1"/>
    </source>
</evidence>
<keyword evidence="5" id="KW-0503">Monooxygenase</keyword>
<dbReference type="STRING" id="1213857.N4VG80"/>
<accession>N4VG80</accession>
<keyword evidence="4" id="KW-0560">Oxidoreductase</keyword>
<dbReference type="EMBL" id="AMCV02000022">
    <property type="protein sequence ID" value="TDZ18991.1"/>
    <property type="molecule type" value="Genomic_DNA"/>
</dbReference>
<dbReference type="Pfam" id="PF01565">
    <property type="entry name" value="FAD_binding_4"/>
    <property type="match status" value="1"/>
</dbReference>
<dbReference type="Proteomes" id="UP000014480">
    <property type="component" value="Unassembled WGS sequence"/>
</dbReference>
<dbReference type="PANTHER" id="PTHR42973">
    <property type="entry name" value="BINDING OXIDOREDUCTASE, PUTATIVE (AFU_ORTHOLOGUE AFUA_1G17690)-RELATED"/>
    <property type="match status" value="1"/>
</dbReference>
<dbReference type="InterPro" id="IPR006094">
    <property type="entry name" value="Oxid_FAD_bind_N"/>
</dbReference>
<keyword evidence="6" id="KW-1185">Reference proteome</keyword>
<dbReference type="Gene3D" id="3.30.465.10">
    <property type="match status" value="1"/>
</dbReference>
<dbReference type="OrthoDB" id="2151789at2759"/>
<proteinExistence type="inferred from homology"/>
<dbReference type="GO" id="GO:0071949">
    <property type="term" value="F:FAD binding"/>
    <property type="evidence" value="ECO:0007669"/>
    <property type="project" value="InterPro"/>
</dbReference>
<dbReference type="AlphaFoldDB" id="N4VG80"/>
<dbReference type="eggNOG" id="KOG1231">
    <property type="taxonomic scope" value="Eukaryota"/>
</dbReference>
<comment type="caution">
    <text evidence="5">The sequence shown here is derived from an EMBL/GenBank/DDBJ whole genome shotgun (WGS) entry which is preliminary data.</text>
</comment>